<reference evidence="3" key="1">
    <citation type="submission" date="2022-06" db="EMBL/GenBank/DDBJ databases">
        <authorList>
            <consortium name="SYNGENTA / RWTH Aachen University"/>
        </authorList>
    </citation>
    <scope>NUCLEOTIDE SEQUENCE</scope>
</reference>
<sequence>MITLITITMAMTRAVAGLKFNGKDRWLKMIKNEKLQFNVKEELMEWFEEHQMKTVSNMAGKEIYHCGFKYCDTIQKSYTAPQAKKRQEAAELMIRNMDDITFESIITLKIETDPYSIWKGIKEKHEDLHQEISKTDKPTGNCKHEYTR</sequence>
<comment type="caution">
    <text evidence="3">The sequence shown here is derived from an EMBL/GenBank/DDBJ whole genome shotgun (WGS) entry which is preliminary data.</text>
</comment>
<keyword evidence="4" id="KW-1185">Reference proteome</keyword>
<accession>A0AAV0BEU5</accession>
<evidence type="ECO:0000256" key="2">
    <source>
        <dbReference type="SAM" id="SignalP"/>
    </source>
</evidence>
<feature type="signal peptide" evidence="2">
    <location>
        <begin position="1"/>
        <end position="17"/>
    </location>
</feature>
<organism evidence="3 4">
    <name type="scientific">Phakopsora pachyrhizi</name>
    <name type="common">Asian soybean rust disease fungus</name>
    <dbReference type="NCBI Taxonomy" id="170000"/>
    <lineage>
        <taxon>Eukaryota</taxon>
        <taxon>Fungi</taxon>
        <taxon>Dikarya</taxon>
        <taxon>Basidiomycota</taxon>
        <taxon>Pucciniomycotina</taxon>
        <taxon>Pucciniomycetes</taxon>
        <taxon>Pucciniales</taxon>
        <taxon>Phakopsoraceae</taxon>
        <taxon>Phakopsora</taxon>
    </lineage>
</organism>
<dbReference type="Proteomes" id="UP001153365">
    <property type="component" value="Unassembled WGS sequence"/>
</dbReference>
<feature type="region of interest" description="Disordered" evidence="1">
    <location>
        <begin position="129"/>
        <end position="148"/>
    </location>
</feature>
<dbReference type="AlphaFoldDB" id="A0AAV0BEU5"/>
<name>A0AAV0BEU5_PHAPC</name>
<dbReference type="EMBL" id="CALTRL010005452">
    <property type="protein sequence ID" value="CAH7684513.1"/>
    <property type="molecule type" value="Genomic_DNA"/>
</dbReference>
<keyword evidence="2" id="KW-0732">Signal</keyword>
<evidence type="ECO:0000256" key="1">
    <source>
        <dbReference type="SAM" id="MobiDB-lite"/>
    </source>
</evidence>
<feature type="chain" id="PRO_5043930993" evidence="2">
    <location>
        <begin position="18"/>
        <end position="148"/>
    </location>
</feature>
<proteinExistence type="predicted"/>
<gene>
    <name evidence="3" type="ORF">PPACK8108_LOCUS18718</name>
</gene>
<protein>
    <submittedName>
        <fullName evidence="3">Uncharacterized protein</fullName>
    </submittedName>
</protein>
<evidence type="ECO:0000313" key="4">
    <source>
        <dbReference type="Proteomes" id="UP001153365"/>
    </source>
</evidence>
<evidence type="ECO:0000313" key="3">
    <source>
        <dbReference type="EMBL" id="CAH7684513.1"/>
    </source>
</evidence>